<dbReference type="Proteomes" id="UP000245667">
    <property type="component" value="Unassembled WGS sequence"/>
</dbReference>
<feature type="domain" description="Peptidase S9 prolyl oligopeptidase catalytic" evidence="7">
    <location>
        <begin position="466"/>
        <end position="676"/>
    </location>
</feature>
<keyword evidence="1" id="KW-0378">Hydrolase</keyword>
<evidence type="ECO:0000313" key="8">
    <source>
        <dbReference type="EMBL" id="PWK24026.1"/>
    </source>
</evidence>
<accession>A0A316E1Y6</accession>
<comment type="caution">
    <text evidence="8">The sequence shown here is derived from an EMBL/GenBank/DDBJ whole genome shotgun (WGS) entry which is preliminary data.</text>
</comment>
<evidence type="ECO:0000313" key="9">
    <source>
        <dbReference type="Proteomes" id="UP000245667"/>
    </source>
</evidence>
<dbReference type="GO" id="GO:0004177">
    <property type="term" value="F:aminopeptidase activity"/>
    <property type="evidence" value="ECO:0007669"/>
    <property type="project" value="UniProtKB-KW"/>
</dbReference>
<dbReference type="GO" id="GO:0006508">
    <property type="term" value="P:proteolysis"/>
    <property type="evidence" value="ECO:0007669"/>
    <property type="project" value="InterPro"/>
</dbReference>
<evidence type="ECO:0000256" key="3">
    <source>
        <dbReference type="ARBA" id="ARBA00022990"/>
    </source>
</evidence>
<dbReference type="AlphaFoldDB" id="A0A316E1Y6"/>
<sequence>MMTKNTSGSLKLEWTIKKQLRHAGVNKEQNKNNVMGKSMQCLIILLLIFGCNEKHPNSESSSPFENDIPIPVSNKISLAGSLEPDIIRCLKVQEAISPSLSPDGTMVAYRTRLTGEYQIWVTSTDRLSAPKQITFGNSVTFHKWSPGNSGILYGTDKEGNEKEGFYFISSDGLKEKVLLPASDAYRFFGDFNKDGSLFAYATTERNGVDFDIHVYDLKNGTDKKVYVGKLGYYPISFSPDGQHIIISEQMGEDANNLYLLNLSDSSLSQINKPNDYSYFGDIQWKTDGSAFFMCTNLDEDFTGIALYTLENKTLEYQLKKDHDIEQVLLTDNDSMLHWVSNEEGYSKHGIIDVTNGNEVTSPAWPKGTLYLTASTGGEKIMAYINSPNIPGDLWSWVPSSKEVVQVTMSNHAGLNLNSMVLPKAHSFSARDGLTIHGLLYSPQNISPSTPIIIKVHGGPTSQARPRFDALSQYLVAKGFAVFDLNFRGSTGYGKTYARENNLRKRENELYDLEDAVKYLTESNIGNPKKIAIMGGSYGGYLTMAAITRLPEVFACGVAFVGVSNWVTALEGASPELKAGDRLEYGDIDNPEDRVFFESISPIKYIDQVQAPVMVLHGANDPRDPVTESDRFVEGIRKNGGEVAYLRFPDEGHGIRKMNNRITAYVRVAEFLERNLN</sequence>
<dbReference type="PANTHER" id="PTHR42776">
    <property type="entry name" value="SERINE PEPTIDASE S9 FAMILY MEMBER"/>
    <property type="match status" value="1"/>
</dbReference>
<comment type="function">
    <text evidence="6">This enzyme catalyzes the hydrolysis of the N-terminal peptide bond of an N-acetylated peptide to generate an N-acetylated amino acid and a peptide with a free N-terminus. It preferentially cleaves off Ac-Ala, Ac-Met and Ac-Ser. Also, involved in the degradation of oxidized and glycated proteins.</text>
</comment>
<keyword evidence="8" id="KW-0031">Aminopeptidase</keyword>
<dbReference type="InterPro" id="IPR011042">
    <property type="entry name" value="6-blade_b-propeller_TolB-like"/>
</dbReference>
<dbReference type="SUPFAM" id="SSF82171">
    <property type="entry name" value="DPP6 N-terminal domain-like"/>
    <property type="match status" value="1"/>
</dbReference>
<dbReference type="SUPFAM" id="SSF53474">
    <property type="entry name" value="alpha/beta-Hydrolases"/>
    <property type="match status" value="1"/>
</dbReference>
<dbReference type="Pfam" id="PF00326">
    <property type="entry name" value="Peptidase_S9"/>
    <property type="match status" value="1"/>
</dbReference>
<dbReference type="InterPro" id="IPR002471">
    <property type="entry name" value="Pept_S9_AS"/>
</dbReference>
<dbReference type="InterPro" id="IPR011659">
    <property type="entry name" value="WD40"/>
</dbReference>
<dbReference type="InterPro" id="IPR002470">
    <property type="entry name" value="Peptidase_S9A"/>
</dbReference>
<reference evidence="8 9" key="1">
    <citation type="submission" date="2018-05" db="EMBL/GenBank/DDBJ databases">
        <title>Genomic Encyclopedia of Archaeal and Bacterial Type Strains, Phase II (KMG-II): from individual species to whole genera.</title>
        <authorList>
            <person name="Goeker M."/>
        </authorList>
    </citation>
    <scope>NUCLEOTIDE SEQUENCE [LARGE SCALE GENOMIC DNA]</scope>
    <source>
        <strain evidence="8 9">DSM 23514</strain>
    </source>
</reference>
<dbReference type="InterPro" id="IPR001375">
    <property type="entry name" value="Peptidase_S9_cat"/>
</dbReference>
<evidence type="ECO:0000256" key="4">
    <source>
        <dbReference type="ARBA" id="ARBA00032284"/>
    </source>
</evidence>
<dbReference type="Pfam" id="PF07676">
    <property type="entry name" value="PD40"/>
    <property type="match status" value="1"/>
</dbReference>
<keyword evidence="3" id="KW-0007">Acetylation</keyword>
<dbReference type="GO" id="GO:0004252">
    <property type="term" value="F:serine-type endopeptidase activity"/>
    <property type="evidence" value="ECO:0007669"/>
    <property type="project" value="InterPro"/>
</dbReference>
<dbReference type="InterPro" id="IPR029058">
    <property type="entry name" value="AB_hydrolase_fold"/>
</dbReference>
<proteinExistence type="predicted"/>
<dbReference type="EMBL" id="QGGQ01000003">
    <property type="protein sequence ID" value="PWK24026.1"/>
    <property type="molecule type" value="Genomic_DNA"/>
</dbReference>
<dbReference type="PRINTS" id="PR00862">
    <property type="entry name" value="PROLIGOPTASE"/>
</dbReference>
<name>A0A316E1Y6_9FLAO</name>
<dbReference type="PROSITE" id="PS00708">
    <property type="entry name" value="PRO_ENDOPEP_SER"/>
    <property type="match status" value="1"/>
</dbReference>
<dbReference type="Gene3D" id="3.40.50.1820">
    <property type="entry name" value="alpha/beta hydrolase"/>
    <property type="match status" value="1"/>
</dbReference>
<dbReference type="OrthoDB" id="108903at2"/>
<organism evidence="8 9">
    <name type="scientific">Maribacter polysiphoniae</name>
    <dbReference type="NCBI Taxonomy" id="429344"/>
    <lineage>
        <taxon>Bacteria</taxon>
        <taxon>Pseudomonadati</taxon>
        <taxon>Bacteroidota</taxon>
        <taxon>Flavobacteriia</taxon>
        <taxon>Flavobacteriales</taxon>
        <taxon>Flavobacteriaceae</taxon>
        <taxon>Maribacter</taxon>
    </lineage>
</organism>
<protein>
    <recommendedName>
        <fullName evidence="5">Acyl-peptide hydrolase</fullName>
    </recommendedName>
    <alternativeName>
        <fullName evidence="4">Acylaminoacyl-peptidase</fullName>
    </alternativeName>
</protein>
<evidence type="ECO:0000256" key="6">
    <source>
        <dbReference type="ARBA" id="ARBA00045885"/>
    </source>
</evidence>
<evidence type="ECO:0000256" key="1">
    <source>
        <dbReference type="ARBA" id="ARBA00022801"/>
    </source>
</evidence>
<gene>
    <name evidence="8" type="ORF">LX92_01612</name>
</gene>
<evidence type="ECO:0000256" key="5">
    <source>
        <dbReference type="ARBA" id="ARBA00032596"/>
    </source>
</evidence>
<keyword evidence="2" id="KW-0720">Serine protease</keyword>
<keyword evidence="8" id="KW-0645">Protease</keyword>
<evidence type="ECO:0000256" key="2">
    <source>
        <dbReference type="ARBA" id="ARBA00022825"/>
    </source>
</evidence>
<evidence type="ECO:0000259" key="7">
    <source>
        <dbReference type="Pfam" id="PF00326"/>
    </source>
</evidence>
<dbReference type="PANTHER" id="PTHR42776:SF27">
    <property type="entry name" value="DIPEPTIDYL PEPTIDASE FAMILY MEMBER 6"/>
    <property type="match status" value="1"/>
</dbReference>
<dbReference type="Gene3D" id="2.120.10.30">
    <property type="entry name" value="TolB, C-terminal domain"/>
    <property type="match status" value="2"/>
</dbReference>